<gene>
    <name evidence="2" type="ORF">CYR32_09940</name>
</gene>
<dbReference type="EMBL" id="PJZH01000008">
    <property type="protein sequence ID" value="PLR35509.1"/>
    <property type="molecule type" value="Genomic_DNA"/>
</dbReference>
<dbReference type="Gene3D" id="2.30.30.50">
    <property type="match status" value="1"/>
</dbReference>
<dbReference type="Pfam" id="PF02211">
    <property type="entry name" value="NHase_beta_C"/>
    <property type="match status" value="1"/>
</dbReference>
<evidence type="ECO:0000313" key="2">
    <source>
        <dbReference type="EMBL" id="PLR35509.1"/>
    </source>
</evidence>
<dbReference type="InterPro" id="IPR008990">
    <property type="entry name" value="Elect_transpt_acc-like_dom_sf"/>
</dbReference>
<reference evidence="2 3" key="1">
    <citation type="submission" date="2017-12" db="EMBL/GenBank/DDBJ databases">
        <title>Characterization of six clinical isolates of Enterochimera gen. nov., a novel genus of the Yersiniaciae family and the three species Enterochimera arupensis sp. nov., Enterochimera coloradensis sp. nov, and Enterochimera californica sp. nov.</title>
        <authorList>
            <person name="Rossi A."/>
            <person name="Fisher M."/>
        </authorList>
    </citation>
    <scope>NUCLEOTIDE SEQUENCE [LARGE SCALE GENOMIC DNA]</scope>
    <source>
        <strain evidence="3">2016-Iso4</strain>
    </source>
</reference>
<name>A0A2N5E3T7_9GAMM</name>
<keyword evidence="3" id="KW-1185">Reference proteome</keyword>
<proteinExistence type="predicted"/>
<sequence>MMNTYSPQGYLDLITTPPDYHRPVDVAPQYQPGDTIITQNMNPLSHTRLPRYARNKKGVIVANYGACVFPDALVTHQQEKPQYVYLVKFSAAELWGETGDNFSVHLSVWSDYIQGKSEEATHG</sequence>
<dbReference type="InterPro" id="IPR024690">
    <property type="entry name" value="CN_hydtase_beta_dom_C"/>
</dbReference>
<accession>A0A2N5E3T7</accession>
<protein>
    <recommendedName>
        <fullName evidence="1">Nitrile hydratase beta subunit domain-containing protein</fullName>
    </recommendedName>
</protein>
<evidence type="ECO:0000259" key="1">
    <source>
        <dbReference type="Pfam" id="PF02211"/>
    </source>
</evidence>
<evidence type="ECO:0000313" key="3">
    <source>
        <dbReference type="Proteomes" id="UP000234503"/>
    </source>
</evidence>
<dbReference type="AlphaFoldDB" id="A0A2N5E3T7"/>
<dbReference type="OrthoDB" id="3478924at2"/>
<dbReference type="SUPFAM" id="SSF50090">
    <property type="entry name" value="Electron transport accessory proteins"/>
    <property type="match status" value="1"/>
</dbReference>
<comment type="caution">
    <text evidence="2">The sequence shown here is derived from an EMBL/GenBank/DDBJ whole genome shotgun (WGS) entry which is preliminary data.</text>
</comment>
<dbReference type="Proteomes" id="UP000234503">
    <property type="component" value="Unassembled WGS sequence"/>
</dbReference>
<feature type="domain" description="Nitrile hydratase beta subunit" evidence="1">
    <location>
        <begin position="21"/>
        <end position="114"/>
    </location>
</feature>
<organism evidence="2 3">
    <name type="scientific">Chimaeribacter coloradensis</name>
    <dbReference type="NCBI Taxonomy" id="2060068"/>
    <lineage>
        <taxon>Bacteria</taxon>
        <taxon>Pseudomonadati</taxon>
        <taxon>Pseudomonadota</taxon>
        <taxon>Gammaproteobacteria</taxon>
        <taxon>Enterobacterales</taxon>
        <taxon>Yersiniaceae</taxon>
        <taxon>Chimaeribacter</taxon>
    </lineage>
</organism>